<organism evidence="4 5">
    <name type="scientific">Manduca sexta</name>
    <name type="common">Tobacco hawkmoth</name>
    <name type="synonym">Tobacco hornworm</name>
    <dbReference type="NCBI Taxonomy" id="7130"/>
    <lineage>
        <taxon>Eukaryota</taxon>
        <taxon>Metazoa</taxon>
        <taxon>Ecdysozoa</taxon>
        <taxon>Arthropoda</taxon>
        <taxon>Hexapoda</taxon>
        <taxon>Insecta</taxon>
        <taxon>Pterygota</taxon>
        <taxon>Neoptera</taxon>
        <taxon>Endopterygota</taxon>
        <taxon>Lepidoptera</taxon>
        <taxon>Glossata</taxon>
        <taxon>Ditrysia</taxon>
        <taxon>Bombycoidea</taxon>
        <taxon>Sphingidae</taxon>
        <taxon>Sphinginae</taxon>
        <taxon>Sphingini</taxon>
        <taxon>Manduca</taxon>
    </lineage>
</organism>
<accession>A0A921ZCC9</accession>
<proteinExistence type="predicted"/>
<dbReference type="GO" id="GO:0004165">
    <property type="term" value="F:delta(3)-delta(2)-enoyl-CoA isomerase activity"/>
    <property type="evidence" value="ECO:0007669"/>
    <property type="project" value="UniProtKB-ARBA"/>
</dbReference>
<evidence type="ECO:0000256" key="3">
    <source>
        <dbReference type="ARBA" id="ARBA00023235"/>
    </source>
</evidence>
<sequence length="252" mass="27831">MDSGTIIEINQGAVKIIKYNKPARKNAIDADMYIRVKNILNEAAEDDNVSVIVLTGAGDFYSSGNDFSAALEKPSENNLRILSDYINAFITFPKILVAVVNGPAIGIAATTLALCDLVFAAENSYIYTPFTKLGIVAEGCSSYTFPRLIGDRKAAEMLMFNHKMTAKEALDCGFVNYLYKPEEIQSKVWDKITEVSKLSSTSLFATKNLIRGVIQSKLLNANKREMEELDKIWQAGGYLNTAQNVFTKKSKL</sequence>
<evidence type="ECO:0000313" key="4">
    <source>
        <dbReference type="EMBL" id="KAG6455383.1"/>
    </source>
</evidence>
<comment type="subcellular location">
    <subcellularLocation>
        <location evidence="1">Peroxisome</location>
    </subcellularLocation>
</comment>
<dbReference type="Proteomes" id="UP000791440">
    <property type="component" value="Unassembled WGS sequence"/>
</dbReference>
<dbReference type="SUPFAM" id="SSF52096">
    <property type="entry name" value="ClpP/crotonase"/>
    <property type="match status" value="1"/>
</dbReference>
<dbReference type="Gene3D" id="3.90.226.10">
    <property type="entry name" value="2-enoyl-CoA Hydratase, Chain A, domain 1"/>
    <property type="match status" value="1"/>
</dbReference>
<keyword evidence="3" id="KW-0413">Isomerase</keyword>
<evidence type="ECO:0008006" key="6">
    <source>
        <dbReference type="Google" id="ProtNLM"/>
    </source>
</evidence>
<evidence type="ECO:0000256" key="1">
    <source>
        <dbReference type="ARBA" id="ARBA00004275"/>
    </source>
</evidence>
<dbReference type="CDD" id="cd06558">
    <property type="entry name" value="crotonase-like"/>
    <property type="match status" value="1"/>
</dbReference>
<dbReference type="PANTHER" id="PTHR43684">
    <property type="match status" value="1"/>
</dbReference>
<dbReference type="InterPro" id="IPR029045">
    <property type="entry name" value="ClpP/crotonase-like_dom_sf"/>
</dbReference>
<keyword evidence="2" id="KW-0576">Peroxisome</keyword>
<evidence type="ECO:0000313" key="5">
    <source>
        <dbReference type="Proteomes" id="UP000791440"/>
    </source>
</evidence>
<dbReference type="Gene3D" id="1.10.12.10">
    <property type="entry name" value="Lyase 2-enoyl-coa Hydratase, Chain A, domain 2"/>
    <property type="match status" value="1"/>
</dbReference>
<keyword evidence="5" id="KW-1185">Reference proteome</keyword>
<dbReference type="GO" id="GO:0005777">
    <property type="term" value="C:peroxisome"/>
    <property type="evidence" value="ECO:0007669"/>
    <property type="project" value="UniProtKB-SubCell"/>
</dbReference>
<dbReference type="PANTHER" id="PTHR43684:SF1">
    <property type="entry name" value="ENOYL-COA DELTA ISOMERASE 2"/>
    <property type="match status" value="1"/>
</dbReference>
<dbReference type="AlphaFoldDB" id="A0A921ZCC9"/>
<dbReference type="InterPro" id="IPR001753">
    <property type="entry name" value="Enoyl-CoA_hydra/iso"/>
</dbReference>
<dbReference type="Pfam" id="PF00378">
    <property type="entry name" value="ECH_1"/>
    <property type="match status" value="1"/>
</dbReference>
<evidence type="ECO:0000256" key="2">
    <source>
        <dbReference type="ARBA" id="ARBA00023140"/>
    </source>
</evidence>
<gene>
    <name evidence="4" type="ORF">O3G_MSEX009196</name>
</gene>
<name>A0A921ZCC9_MANSE</name>
<comment type="caution">
    <text evidence="4">The sequence shown here is derived from an EMBL/GenBank/DDBJ whole genome shotgun (WGS) entry which is preliminary data.</text>
</comment>
<dbReference type="InterPro" id="IPR051053">
    <property type="entry name" value="ECH/Chromodomain_protein"/>
</dbReference>
<reference evidence="4" key="2">
    <citation type="submission" date="2020-12" db="EMBL/GenBank/DDBJ databases">
        <authorList>
            <person name="Kanost M."/>
        </authorList>
    </citation>
    <scope>NUCLEOTIDE SEQUENCE</scope>
</reference>
<dbReference type="EMBL" id="JH668490">
    <property type="protein sequence ID" value="KAG6455383.1"/>
    <property type="molecule type" value="Genomic_DNA"/>
</dbReference>
<reference evidence="4" key="1">
    <citation type="journal article" date="2016" name="Insect Biochem. Mol. Biol.">
        <title>Multifaceted biological insights from a draft genome sequence of the tobacco hornworm moth, Manduca sexta.</title>
        <authorList>
            <person name="Kanost M.R."/>
            <person name="Arrese E.L."/>
            <person name="Cao X."/>
            <person name="Chen Y.R."/>
            <person name="Chellapilla S."/>
            <person name="Goldsmith M.R."/>
            <person name="Grosse-Wilde E."/>
            <person name="Heckel D.G."/>
            <person name="Herndon N."/>
            <person name="Jiang H."/>
            <person name="Papanicolaou A."/>
            <person name="Qu J."/>
            <person name="Soulages J.L."/>
            <person name="Vogel H."/>
            <person name="Walters J."/>
            <person name="Waterhouse R.M."/>
            <person name="Ahn S.J."/>
            <person name="Almeida F.C."/>
            <person name="An C."/>
            <person name="Aqrawi P."/>
            <person name="Bretschneider A."/>
            <person name="Bryant W.B."/>
            <person name="Bucks S."/>
            <person name="Chao H."/>
            <person name="Chevignon G."/>
            <person name="Christen J.M."/>
            <person name="Clarke D.F."/>
            <person name="Dittmer N.T."/>
            <person name="Ferguson L.C.F."/>
            <person name="Garavelou S."/>
            <person name="Gordon K.H.J."/>
            <person name="Gunaratna R.T."/>
            <person name="Han Y."/>
            <person name="Hauser F."/>
            <person name="He Y."/>
            <person name="Heidel-Fischer H."/>
            <person name="Hirsh A."/>
            <person name="Hu Y."/>
            <person name="Jiang H."/>
            <person name="Kalra D."/>
            <person name="Klinner C."/>
            <person name="Konig C."/>
            <person name="Kovar C."/>
            <person name="Kroll A.R."/>
            <person name="Kuwar S.S."/>
            <person name="Lee S.L."/>
            <person name="Lehman R."/>
            <person name="Li K."/>
            <person name="Li Z."/>
            <person name="Liang H."/>
            <person name="Lovelace S."/>
            <person name="Lu Z."/>
            <person name="Mansfield J.H."/>
            <person name="McCulloch K.J."/>
            <person name="Mathew T."/>
            <person name="Morton B."/>
            <person name="Muzny D.M."/>
            <person name="Neunemann D."/>
            <person name="Ongeri F."/>
            <person name="Pauchet Y."/>
            <person name="Pu L.L."/>
            <person name="Pyrousis I."/>
            <person name="Rao X.J."/>
            <person name="Redding A."/>
            <person name="Roesel C."/>
            <person name="Sanchez-Gracia A."/>
            <person name="Schaack S."/>
            <person name="Shukla A."/>
            <person name="Tetreau G."/>
            <person name="Wang Y."/>
            <person name="Xiong G.H."/>
            <person name="Traut W."/>
            <person name="Walsh T.K."/>
            <person name="Worley K.C."/>
            <person name="Wu D."/>
            <person name="Wu W."/>
            <person name="Wu Y.Q."/>
            <person name="Zhang X."/>
            <person name="Zou Z."/>
            <person name="Zucker H."/>
            <person name="Briscoe A.D."/>
            <person name="Burmester T."/>
            <person name="Clem R.J."/>
            <person name="Feyereisen R."/>
            <person name="Grimmelikhuijzen C.J.P."/>
            <person name="Hamodrakas S.J."/>
            <person name="Hansson B.S."/>
            <person name="Huguet E."/>
            <person name="Jermiin L.S."/>
            <person name="Lan Q."/>
            <person name="Lehman H.K."/>
            <person name="Lorenzen M."/>
            <person name="Merzendorfer H."/>
            <person name="Michalopoulos I."/>
            <person name="Morton D.B."/>
            <person name="Muthukrishnan S."/>
            <person name="Oakeshott J.G."/>
            <person name="Palmer W."/>
            <person name="Park Y."/>
            <person name="Passarelli A.L."/>
            <person name="Rozas J."/>
            <person name="Schwartz L.M."/>
            <person name="Smith W."/>
            <person name="Southgate A."/>
            <person name="Vilcinskas A."/>
            <person name="Vogt R."/>
            <person name="Wang P."/>
            <person name="Werren J."/>
            <person name="Yu X.Q."/>
            <person name="Zhou J.J."/>
            <person name="Brown S.J."/>
            <person name="Scherer S.E."/>
            <person name="Richards S."/>
            <person name="Blissard G.W."/>
        </authorList>
    </citation>
    <scope>NUCLEOTIDE SEQUENCE</scope>
</reference>
<dbReference type="OrthoDB" id="409763at2759"/>
<protein>
    <recommendedName>
        <fullName evidence="6">Enoyl-CoA delta isomerase 2, mitochondrial</fullName>
    </recommendedName>
</protein>
<dbReference type="InterPro" id="IPR014748">
    <property type="entry name" value="Enoyl-CoA_hydra_C"/>
</dbReference>